<dbReference type="EMBL" id="FN596008">
    <property type="protein sequence ID" value="CCB57058.1"/>
    <property type="molecule type" value="Genomic_DNA"/>
</dbReference>
<dbReference type="PaxDb" id="29760-VIT_08s0040g02140.t01"/>
<keyword evidence="1" id="KW-0812">Transmembrane</keyword>
<gene>
    <name evidence="2" type="ordered locus">VIT_08s0040g02140</name>
</gene>
<accession>F6HR09</accession>
<feature type="transmembrane region" description="Helical" evidence="1">
    <location>
        <begin position="12"/>
        <end position="29"/>
    </location>
</feature>
<proteinExistence type="predicted"/>
<keyword evidence="1" id="KW-1133">Transmembrane helix</keyword>
<name>F6HR09_VITVI</name>
<protein>
    <submittedName>
        <fullName evidence="2">Uncharacterized protein</fullName>
    </submittedName>
</protein>
<keyword evidence="3" id="KW-1185">Reference proteome</keyword>
<dbReference type="HOGENOM" id="CLU_3385775_0_0_1"/>
<evidence type="ECO:0000256" key="1">
    <source>
        <dbReference type="SAM" id="Phobius"/>
    </source>
</evidence>
<evidence type="ECO:0000313" key="2">
    <source>
        <dbReference type="EMBL" id="CCB57058.1"/>
    </source>
</evidence>
<keyword evidence="1" id="KW-0472">Membrane</keyword>
<dbReference type="AlphaFoldDB" id="F6HR09"/>
<evidence type="ECO:0000313" key="3">
    <source>
        <dbReference type="Proteomes" id="UP000009183"/>
    </source>
</evidence>
<dbReference type="Proteomes" id="UP000009183">
    <property type="component" value="Chromosome 8"/>
</dbReference>
<dbReference type="InParanoid" id="F6HR09"/>
<sequence length="33" mass="3663">MVLPCKDGLYRWSLVLGAANFVANFYSAIERAS</sequence>
<reference evidence="3" key="1">
    <citation type="journal article" date="2007" name="Nature">
        <title>The grapevine genome sequence suggests ancestral hexaploidization in major angiosperm phyla.</title>
        <authorList>
            <consortium name="The French-Italian Public Consortium for Grapevine Genome Characterization."/>
            <person name="Jaillon O."/>
            <person name="Aury J.-M."/>
            <person name="Noel B."/>
            <person name="Policriti A."/>
            <person name="Clepet C."/>
            <person name="Casagrande A."/>
            <person name="Choisne N."/>
            <person name="Aubourg S."/>
            <person name="Vitulo N."/>
            <person name="Jubin C."/>
            <person name="Vezzi A."/>
            <person name="Legeai F."/>
            <person name="Hugueney P."/>
            <person name="Dasilva C."/>
            <person name="Horner D."/>
            <person name="Mica E."/>
            <person name="Jublot D."/>
            <person name="Poulain J."/>
            <person name="Bruyere C."/>
            <person name="Billault A."/>
            <person name="Segurens B."/>
            <person name="Gouyvenoux M."/>
            <person name="Ugarte E."/>
            <person name="Cattonaro F."/>
            <person name="Anthouard V."/>
            <person name="Vico V."/>
            <person name="Del Fabbro C."/>
            <person name="Alaux M."/>
            <person name="Di Gaspero G."/>
            <person name="Dumas V."/>
            <person name="Felice N."/>
            <person name="Paillard S."/>
            <person name="Juman I."/>
            <person name="Moroldo M."/>
            <person name="Scalabrin S."/>
            <person name="Canaguier A."/>
            <person name="Le Clainche I."/>
            <person name="Malacrida G."/>
            <person name="Durand E."/>
            <person name="Pesole G."/>
            <person name="Laucou V."/>
            <person name="Chatelet P."/>
            <person name="Merdinoglu D."/>
            <person name="Delledonne M."/>
            <person name="Pezzotti M."/>
            <person name="Lecharny A."/>
            <person name="Scarpelli C."/>
            <person name="Artiguenave F."/>
            <person name="Pe M.E."/>
            <person name="Valle G."/>
            <person name="Morgante M."/>
            <person name="Caboche M."/>
            <person name="Adam-Blondon A.-F."/>
            <person name="Weissenbach J."/>
            <person name="Quetier F."/>
            <person name="Wincker P."/>
        </authorList>
    </citation>
    <scope>NUCLEOTIDE SEQUENCE [LARGE SCALE GENOMIC DNA]</scope>
    <source>
        <strain evidence="3">cv. Pinot noir / PN40024</strain>
    </source>
</reference>
<organism evidence="2 3">
    <name type="scientific">Vitis vinifera</name>
    <name type="common">Grape</name>
    <dbReference type="NCBI Taxonomy" id="29760"/>
    <lineage>
        <taxon>Eukaryota</taxon>
        <taxon>Viridiplantae</taxon>
        <taxon>Streptophyta</taxon>
        <taxon>Embryophyta</taxon>
        <taxon>Tracheophyta</taxon>
        <taxon>Spermatophyta</taxon>
        <taxon>Magnoliopsida</taxon>
        <taxon>eudicotyledons</taxon>
        <taxon>Gunneridae</taxon>
        <taxon>Pentapetalae</taxon>
        <taxon>rosids</taxon>
        <taxon>Vitales</taxon>
        <taxon>Vitaceae</taxon>
        <taxon>Viteae</taxon>
        <taxon>Vitis</taxon>
    </lineage>
</organism>